<dbReference type="EMBL" id="FMZX01000010">
    <property type="protein sequence ID" value="SDD62237.1"/>
    <property type="molecule type" value="Genomic_DNA"/>
</dbReference>
<organism evidence="1 2">
    <name type="scientific">Belnapia rosea</name>
    <dbReference type="NCBI Taxonomy" id="938405"/>
    <lineage>
        <taxon>Bacteria</taxon>
        <taxon>Pseudomonadati</taxon>
        <taxon>Pseudomonadota</taxon>
        <taxon>Alphaproteobacteria</taxon>
        <taxon>Acetobacterales</taxon>
        <taxon>Roseomonadaceae</taxon>
        <taxon>Belnapia</taxon>
    </lineage>
</organism>
<name>A0A1G6WAH9_9PROT</name>
<accession>A0A1G6WAH9</accession>
<gene>
    <name evidence="1" type="ORF">SAMN04487779_1010109</name>
</gene>
<keyword evidence="2" id="KW-1185">Reference proteome</keyword>
<dbReference type="STRING" id="938405.SAMN02927895_01033"/>
<protein>
    <recommendedName>
        <fullName evidence="3">Papain-like cysteine peptidase</fullName>
    </recommendedName>
</protein>
<dbReference type="InterPro" id="IPR014903">
    <property type="entry name" value="DUF1796"/>
</dbReference>
<evidence type="ECO:0000313" key="1">
    <source>
        <dbReference type="EMBL" id="SDD62237.1"/>
    </source>
</evidence>
<dbReference type="Pfam" id="PF08795">
    <property type="entry name" value="DUF1796"/>
    <property type="match status" value="1"/>
</dbReference>
<reference evidence="1 2" key="1">
    <citation type="submission" date="2016-10" db="EMBL/GenBank/DDBJ databases">
        <authorList>
            <person name="de Groot N.N."/>
        </authorList>
    </citation>
    <scope>NUCLEOTIDE SEQUENCE [LARGE SCALE GENOMIC DNA]</scope>
    <source>
        <strain evidence="1 2">CPCC 100156</strain>
    </source>
</reference>
<dbReference type="RefSeq" id="WP_090664002.1">
    <property type="nucleotide sequence ID" value="NZ_FMZX01000010.1"/>
</dbReference>
<evidence type="ECO:0008006" key="3">
    <source>
        <dbReference type="Google" id="ProtNLM"/>
    </source>
</evidence>
<proteinExistence type="predicted"/>
<dbReference type="Proteomes" id="UP000198925">
    <property type="component" value="Unassembled WGS sequence"/>
</dbReference>
<dbReference type="AlphaFoldDB" id="A0A1G6WAH9"/>
<evidence type="ECO:0000313" key="2">
    <source>
        <dbReference type="Proteomes" id="UP000198925"/>
    </source>
</evidence>
<sequence>MPESFDEYVSLGSDCEVGFQIRRILGRDSSTFCNWNVTSVSTLERLLANRFDGVLQDGNIDVHGDGFMLLDRGYDYKFHSPFEGYDFRADPDYDTKWADYLDKARYLIDKFLRLRPAEHRTAYFYKVEPVEELATVRRLLPLVRHHLGEIHGASHFELIAVMAQDRAEAPWGEERIHNRYVRRIAPWDDATDGHVSSWDRIFREFPHKEAMRLSGY</sequence>